<comment type="caution">
    <text evidence="1">The sequence shown here is derived from an EMBL/GenBank/DDBJ whole genome shotgun (WGS) entry which is preliminary data.</text>
</comment>
<dbReference type="EMBL" id="JANBUN010000293">
    <property type="protein sequence ID" value="KAJ2804985.1"/>
    <property type="molecule type" value="Genomic_DNA"/>
</dbReference>
<organism evidence="1 2">
    <name type="scientific">Coemansia helicoidea</name>
    <dbReference type="NCBI Taxonomy" id="1286919"/>
    <lineage>
        <taxon>Eukaryota</taxon>
        <taxon>Fungi</taxon>
        <taxon>Fungi incertae sedis</taxon>
        <taxon>Zoopagomycota</taxon>
        <taxon>Kickxellomycotina</taxon>
        <taxon>Kickxellomycetes</taxon>
        <taxon>Kickxellales</taxon>
        <taxon>Kickxellaceae</taxon>
        <taxon>Coemansia</taxon>
    </lineage>
</organism>
<keyword evidence="2" id="KW-1185">Reference proteome</keyword>
<sequence>MSTAGSIEQALQSGVDLSRLFERELGELALTAGPASVPVSKAPAGVLLNRVPPGYTAVLVNLELCSRSELRSFLHNQLCTPSVAAGEGGGGPPRRLPLSQCKCQMLEFDHQPDFMFGKAKYDGSDSAGESDDDADHGPDGIDEHDADGYAQDASDAVDSVPDTCLGDEPAEPTPEAAPNKIEIKRPPNAFIIFRSEHHSEAVKRHRGGNKVVSKILAGAWRALPAEEKKRYKAMAATRKREHELLYPNYRFAPRKRRS</sequence>
<proteinExistence type="predicted"/>
<reference evidence="1" key="1">
    <citation type="submission" date="2022-07" db="EMBL/GenBank/DDBJ databases">
        <title>Phylogenomic reconstructions and comparative analyses of Kickxellomycotina fungi.</title>
        <authorList>
            <person name="Reynolds N.K."/>
            <person name="Stajich J.E."/>
            <person name="Barry K."/>
            <person name="Grigoriev I.V."/>
            <person name="Crous P."/>
            <person name="Smith M.E."/>
        </authorList>
    </citation>
    <scope>NUCLEOTIDE SEQUENCE</scope>
    <source>
        <strain evidence="1">BCRC 34780</strain>
    </source>
</reference>
<dbReference type="Proteomes" id="UP001140087">
    <property type="component" value="Unassembled WGS sequence"/>
</dbReference>
<protein>
    <submittedName>
        <fullName evidence="1">Slightly ste11-like protein</fullName>
    </submittedName>
</protein>
<gene>
    <name evidence="1" type="primary">RFG1_2</name>
    <name evidence="1" type="ORF">H4R21_001428</name>
</gene>
<name>A0ACC1LBW6_9FUNG</name>
<evidence type="ECO:0000313" key="1">
    <source>
        <dbReference type="EMBL" id="KAJ2804985.1"/>
    </source>
</evidence>
<accession>A0ACC1LBW6</accession>
<evidence type="ECO:0000313" key="2">
    <source>
        <dbReference type="Proteomes" id="UP001140087"/>
    </source>
</evidence>